<name>A0A518K1V0_9BACT</name>
<evidence type="ECO:0000313" key="2">
    <source>
        <dbReference type="EMBL" id="QDV71735.1"/>
    </source>
</evidence>
<dbReference type="Proteomes" id="UP000315082">
    <property type="component" value="Chromosome"/>
</dbReference>
<protein>
    <submittedName>
        <fullName evidence="2">Uncharacterized protein</fullName>
    </submittedName>
</protein>
<gene>
    <name evidence="2" type="ORF">Poly24_54750</name>
</gene>
<dbReference type="KEGG" id="rcf:Poly24_54750"/>
<dbReference type="EMBL" id="CP036348">
    <property type="protein sequence ID" value="QDV71735.1"/>
    <property type="molecule type" value="Genomic_DNA"/>
</dbReference>
<feature type="region of interest" description="Disordered" evidence="1">
    <location>
        <begin position="1"/>
        <end position="32"/>
    </location>
</feature>
<evidence type="ECO:0000313" key="3">
    <source>
        <dbReference type="Proteomes" id="UP000315082"/>
    </source>
</evidence>
<proteinExistence type="predicted"/>
<evidence type="ECO:0000256" key="1">
    <source>
        <dbReference type="SAM" id="MobiDB-lite"/>
    </source>
</evidence>
<keyword evidence="3" id="KW-1185">Reference proteome</keyword>
<reference evidence="2 3" key="1">
    <citation type="submission" date="2019-02" db="EMBL/GenBank/DDBJ databases">
        <title>Deep-cultivation of Planctomycetes and their phenomic and genomic characterization uncovers novel biology.</title>
        <authorList>
            <person name="Wiegand S."/>
            <person name="Jogler M."/>
            <person name="Boedeker C."/>
            <person name="Pinto D."/>
            <person name="Vollmers J."/>
            <person name="Rivas-Marin E."/>
            <person name="Kohn T."/>
            <person name="Peeters S.H."/>
            <person name="Heuer A."/>
            <person name="Rast P."/>
            <person name="Oberbeckmann S."/>
            <person name="Bunk B."/>
            <person name="Jeske O."/>
            <person name="Meyerdierks A."/>
            <person name="Storesund J.E."/>
            <person name="Kallscheuer N."/>
            <person name="Luecker S."/>
            <person name="Lage O.M."/>
            <person name="Pohl T."/>
            <person name="Merkel B.J."/>
            <person name="Hornburger P."/>
            <person name="Mueller R.-W."/>
            <person name="Bruemmer F."/>
            <person name="Labrenz M."/>
            <person name="Spormann A.M."/>
            <person name="Op den Camp H."/>
            <person name="Overmann J."/>
            <person name="Amann R."/>
            <person name="Jetten M.S.M."/>
            <person name="Mascher T."/>
            <person name="Medema M.H."/>
            <person name="Devos D.P."/>
            <person name="Kaster A.-K."/>
            <person name="Ovreas L."/>
            <person name="Rohde M."/>
            <person name="Galperin M.Y."/>
            <person name="Jogler C."/>
        </authorList>
    </citation>
    <scope>NUCLEOTIDE SEQUENCE [LARGE SCALE GENOMIC DNA]</scope>
    <source>
        <strain evidence="2 3">Poly24</strain>
    </source>
</reference>
<accession>A0A518K1V0</accession>
<sequence>MMPKLTFPTQETQMNNSSNDATFSPLSEEGDGERVRTAISSTGLKAGFHEARLDNHPVGYAVVVEDMKSKHQVVATASVLVEIINEANGDISRFLDLCRERKLEVILPPDTE</sequence>
<dbReference type="AlphaFoldDB" id="A0A518K1V0"/>
<organism evidence="2 3">
    <name type="scientific">Rosistilla carotiformis</name>
    <dbReference type="NCBI Taxonomy" id="2528017"/>
    <lineage>
        <taxon>Bacteria</taxon>
        <taxon>Pseudomonadati</taxon>
        <taxon>Planctomycetota</taxon>
        <taxon>Planctomycetia</taxon>
        <taxon>Pirellulales</taxon>
        <taxon>Pirellulaceae</taxon>
        <taxon>Rosistilla</taxon>
    </lineage>
</organism>
<feature type="compositionally biased region" description="Polar residues" evidence="1">
    <location>
        <begin position="7"/>
        <end position="25"/>
    </location>
</feature>